<sequence length="82" mass="9052">MVLFETEMALFAPRQIASLCTLLSVCSEEIQTRIKDFVLEEDGALFGEACELLTTTPILRPPPKSSLPHLMNNEGLAFPSEV</sequence>
<reference evidence="3" key="1">
    <citation type="submission" date="2022-11" db="UniProtKB">
        <authorList>
            <consortium name="WormBaseParasite"/>
        </authorList>
    </citation>
    <scope>IDENTIFICATION</scope>
</reference>
<protein>
    <submittedName>
        <fullName evidence="3">Uncharacterized protein</fullName>
    </submittedName>
</protein>
<evidence type="ECO:0000313" key="3">
    <source>
        <dbReference type="WBParaSite" id="PgR052_g022_t01"/>
    </source>
</evidence>
<dbReference type="WBParaSite" id="PgR052_g022_t01">
    <property type="protein sequence ID" value="PgR052_g022_t01"/>
    <property type="gene ID" value="PgR052_g022"/>
</dbReference>
<dbReference type="Proteomes" id="UP000887569">
    <property type="component" value="Unplaced"/>
</dbReference>
<evidence type="ECO:0000256" key="1">
    <source>
        <dbReference type="SAM" id="MobiDB-lite"/>
    </source>
</evidence>
<accession>A0A915BQ76</accession>
<feature type="region of interest" description="Disordered" evidence="1">
    <location>
        <begin position="63"/>
        <end position="82"/>
    </location>
</feature>
<proteinExistence type="predicted"/>
<name>A0A915BQ76_PARUN</name>
<dbReference type="AlphaFoldDB" id="A0A915BQ76"/>
<keyword evidence="2" id="KW-1185">Reference proteome</keyword>
<evidence type="ECO:0000313" key="2">
    <source>
        <dbReference type="Proteomes" id="UP000887569"/>
    </source>
</evidence>
<organism evidence="2 3">
    <name type="scientific">Parascaris univalens</name>
    <name type="common">Nematode worm</name>
    <dbReference type="NCBI Taxonomy" id="6257"/>
    <lineage>
        <taxon>Eukaryota</taxon>
        <taxon>Metazoa</taxon>
        <taxon>Ecdysozoa</taxon>
        <taxon>Nematoda</taxon>
        <taxon>Chromadorea</taxon>
        <taxon>Rhabditida</taxon>
        <taxon>Spirurina</taxon>
        <taxon>Ascaridomorpha</taxon>
        <taxon>Ascaridoidea</taxon>
        <taxon>Ascarididae</taxon>
        <taxon>Parascaris</taxon>
    </lineage>
</organism>